<evidence type="ECO:0000313" key="7">
    <source>
        <dbReference type="EMBL" id="CAB4883688.1"/>
    </source>
</evidence>
<name>A0A6J7EPZ3_9ZZZZ</name>
<evidence type="ECO:0000256" key="4">
    <source>
        <dbReference type="ARBA" id="ARBA00022679"/>
    </source>
</evidence>
<gene>
    <name evidence="7" type="ORF">UFOPK3402_01544</name>
</gene>
<feature type="domain" description="Glycosyltransferase 2-like" evidence="6">
    <location>
        <begin position="6"/>
        <end position="86"/>
    </location>
</feature>
<proteinExistence type="inferred from homology"/>
<evidence type="ECO:0000256" key="5">
    <source>
        <dbReference type="ARBA" id="ARBA00022842"/>
    </source>
</evidence>
<dbReference type="PANTHER" id="PTHR48090:SF10">
    <property type="entry name" value="GLUCOSYL-3-PHOSPHOGLYCERATE SYNTHASE"/>
    <property type="match status" value="1"/>
</dbReference>
<evidence type="ECO:0000256" key="2">
    <source>
        <dbReference type="ARBA" id="ARBA00006739"/>
    </source>
</evidence>
<accession>A0A6J7EPZ3</accession>
<dbReference type="GO" id="GO:0016757">
    <property type="term" value="F:glycosyltransferase activity"/>
    <property type="evidence" value="ECO:0007669"/>
    <property type="project" value="UniProtKB-KW"/>
</dbReference>
<dbReference type="InterPro" id="IPR029044">
    <property type="entry name" value="Nucleotide-diphossugar_trans"/>
</dbReference>
<dbReference type="InterPro" id="IPR001173">
    <property type="entry name" value="Glyco_trans_2-like"/>
</dbReference>
<protein>
    <submittedName>
        <fullName evidence="7">Unannotated protein</fullName>
    </submittedName>
</protein>
<dbReference type="Gene3D" id="3.90.550.10">
    <property type="entry name" value="Spore Coat Polysaccharide Biosynthesis Protein SpsA, Chain A"/>
    <property type="match status" value="1"/>
</dbReference>
<dbReference type="Pfam" id="PF00535">
    <property type="entry name" value="Glycos_transf_2"/>
    <property type="match status" value="1"/>
</dbReference>
<keyword evidence="5" id="KW-0460">Magnesium</keyword>
<comment type="cofactor">
    <cofactor evidence="1">
        <name>Mg(2+)</name>
        <dbReference type="ChEBI" id="CHEBI:18420"/>
    </cofactor>
</comment>
<dbReference type="AlphaFoldDB" id="A0A6J7EPZ3"/>
<sequence length="265" mass="28428">MIQCGLVDELVVIDSDSTDETASVAEGAGAHVFSAATIRPDLGWRPGKGEAMWKSLLATTGDLIVFIDADLTNFDSRYVTGLLGPLLLHDDISLVKGLYDRDLAVLAQGASQGGRVTELTARPLISLWWPELAGVIQPLAGEWAARRVLLEALEFPSGYGVEFAVLIDTFTRLGLDAIAQVDLGIRSHVHQDLASLGAMAAEVAAAAARRRFGDAPRSDAEISHVKRSHEGEVHWTSRPINLNERPALASLHAMVPSTKPAEEIP</sequence>
<organism evidence="7">
    <name type="scientific">freshwater metagenome</name>
    <dbReference type="NCBI Taxonomy" id="449393"/>
    <lineage>
        <taxon>unclassified sequences</taxon>
        <taxon>metagenomes</taxon>
        <taxon>ecological metagenomes</taxon>
    </lineage>
</organism>
<keyword evidence="3" id="KW-0328">Glycosyltransferase</keyword>
<reference evidence="7" key="1">
    <citation type="submission" date="2020-05" db="EMBL/GenBank/DDBJ databases">
        <authorList>
            <person name="Chiriac C."/>
            <person name="Salcher M."/>
            <person name="Ghai R."/>
            <person name="Kavagutti S V."/>
        </authorList>
    </citation>
    <scope>NUCLEOTIDE SEQUENCE</scope>
</reference>
<evidence type="ECO:0000256" key="1">
    <source>
        <dbReference type="ARBA" id="ARBA00001946"/>
    </source>
</evidence>
<comment type="similarity">
    <text evidence="2">Belongs to the glycosyltransferase 2 family.</text>
</comment>
<dbReference type="PANTHER" id="PTHR48090">
    <property type="entry name" value="UNDECAPRENYL-PHOSPHATE 4-DEOXY-4-FORMAMIDO-L-ARABINOSE TRANSFERASE-RELATED"/>
    <property type="match status" value="1"/>
</dbReference>
<keyword evidence="4" id="KW-0808">Transferase</keyword>
<dbReference type="NCBIfam" id="NF010496">
    <property type="entry name" value="PRK13915.1"/>
    <property type="match status" value="1"/>
</dbReference>
<evidence type="ECO:0000259" key="6">
    <source>
        <dbReference type="Pfam" id="PF00535"/>
    </source>
</evidence>
<dbReference type="EMBL" id="CAFBLS010000218">
    <property type="protein sequence ID" value="CAB4883688.1"/>
    <property type="molecule type" value="Genomic_DNA"/>
</dbReference>
<dbReference type="InterPro" id="IPR050256">
    <property type="entry name" value="Glycosyltransferase_2"/>
</dbReference>
<evidence type="ECO:0000256" key="3">
    <source>
        <dbReference type="ARBA" id="ARBA00022676"/>
    </source>
</evidence>
<dbReference type="SUPFAM" id="SSF53448">
    <property type="entry name" value="Nucleotide-diphospho-sugar transferases"/>
    <property type="match status" value="1"/>
</dbReference>